<reference evidence="2 3" key="1">
    <citation type="submission" date="2019-02" db="EMBL/GenBank/DDBJ databases">
        <title>First genome of the species Streptococcus parasuis.</title>
        <authorList>
            <person name="Stevens M.J.A."/>
            <person name="Stephan R."/>
        </authorList>
    </citation>
    <scope>NUCLEOTIDE SEQUENCE [LARGE SCALE GENOMIC DNA]</scope>
    <source>
        <strain evidence="2 3">4253</strain>
    </source>
</reference>
<accession>A0A4V2HC25</accession>
<dbReference type="InterPro" id="IPR040799">
    <property type="entry name" value="ComR_TPR"/>
</dbReference>
<dbReference type="InterPro" id="IPR010982">
    <property type="entry name" value="Lambda_DNA-bd_dom_sf"/>
</dbReference>
<dbReference type="Gene3D" id="1.10.260.40">
    <property type="entry name" value="lambda repressor-like DNA-binding domains"/>
    <property type="match status" value="1"/>
</dbReference>
<proteinExistence type="predicted"/>
<dbReference type="OrthoDB" id="2233180at2"/>
<evidence type="ECO:0000313" key="3">
    <source>
        <dbReference type="Proteomes" id="UP000291525"/>
    </source>
</evidence>
<gene>
    <name evidence="2" type="ORF">EXW74_08740</name>
</gene>
<dbReference type="CDD" id="cd00093">
    <property type="entry name" value="HTH_XRE"/>
    <property type="match status" value="1"/>
</dbReference>
<sequence length="300" mass="35942">MNDKEFGQRVRYLREKLAITREEFCEDELELSVRQLSRIEAGQCKPTFSKIGFIASRLNMGLYELMPDYVQLPERYSRLKYEVLRTPTYGDQFLVEQRDQMLTIIYDEYYDELPEEEKIAIDAFQSTIDVFETRSNQFGKEILDDYFEQVHRKEKYSINDLLIIRLYLEHIRNRDTDATIYHYFSSLVTHLPNQQEVMDSKELFILRDVILISIGILGDREDYEKIPSLFDALDKIMFLTQDFQKKPILNLLKWKYELHVNKNRDAAQSYFEEATLFAKLIGNDYLVHKIKEDWEEDSRL</sequence>
<organism evidence="2 3">
    <name type="scientific">Streptococcus parasuis</name>
    <dbReference type="NCBI Taxonomy" id="1501662"/>
    <lineage>
        <taxon>Bacteria</taxon>
        <taxon>Bacillati</taxon>
        <taxon>Bacillota</taxon>
        <taxon>Bacilli</taxon>
        <taxon>Lactobacillales</taxon>
        <taxon>Streptococcaceae</taxon>
        <taxon>Streptococcus</taxon>
    </lineage>
</organism>
<dbReference type="GO" id="GO:0003677">
    <property type="term" value="F:DNA binding"/>
    <property type="evidence" value="ECO:0007669"/>
    <property type="project" value="InterPro"/>
</dbReference>
<name>A0A4V2HC25_9STRE</name>
<dbReference type="Pfam" id="PF18710">
    <property type="entry name" value="ComR_TPR"/>
    <property type="match status" value="1"/>
</dbReference>
<dbReference type="RefSeq" id="WP_130555559.1">
    <property type="nucleotide sequence ID" value="NZ_SHGT01000068.1"/>
</dbReference>
<feature type="domain" description="HTH cro/C1-type" evidence="1">
    <location>
        <begin position="10"/>
        <end position="65"/>
    </location>
</feature>
<evidence type="ECO:0000259" key="1">
    <source>
        <dbReference type="PROSITE" id="PS50943"/>
    </source>
</evidence>
<comment type="caution">
    <text evidence="2">The sequence shown here is derived from an EMBL/GenBank/DDBJ whole genome shotgun (WGS) entry which is preliminary data.</text>
</comment>
<dbReference type="InterPro" id="IPR001387">
    <property type="entry name" value="Cro/C1-type_HTH"/>
</dbReference>
<dbReference type="PROSITE" id="PS50943">
    <property type="entry name" value="HTH_CROC1"/>
    <property type="match status" value="1"/>
</dbReference>
<dbReference type="Proteomes" id="UP000291525">
    <property type="component" value="Unassembled WGS sequence"/>
</dbReference>
<protein>
    <submittedName>
        <fullName evidence="2">XRE family transcriptional regulator</fullName>
    </submittedName>
</protein>
<dbReference type="SMART" id="SM00530">
    <property type="entry name" value="HTH_XRE"/>
    <property type="match status" value="1"/>
</dbReference>
<dbReference type="SUPFAM" id="SSF47413">
    <property type="entry name" value="lambda repressor-like DNA-binding domains"/>
    <property type="match status" value="1"/>
</dbReference>
<dbReference type="EMBL" id="SHGT01000068">
    <property type="protein sequence ID" value="TAA08413.1"/>
    <property type="molecule type" value="Genomic_DNA"/>
</dbReference>
<evidence type="ECO:0000313" key="2">
    <source>
        <dbReference type="EMBL" id="TAA08413.1"/>
    </source>
</evidence>
<dbReference type="AlphaFoldDB" id="A0A4V2HC25"/>